<dbReference type="RefSeq" id="WP_108145013.1">
    <property type="nucleotide sequence ID" value="NZ_JARPYR010000037.1"/>
</dbReference>
<keyword evidence="1" id="KW-0812">Transmembrane</keyword>
<proteinExistence type="predicted"/>
<evidence type="ECO:0000313" key="3">
    <source>
        <dbReference type="Proteomes" id="UP001256547"/>
    </source>
</evidence>
<organism evidence="2 3">
    <name type="scientific">Enterococcus dongliensis</name>
    <dbReference type="NCBI Taxonomy" id="2559925"/>
    <lineage>
        <taxon>Bacteria</taxon>
        <taxon>Bacillati</taxon>
        <taxon>Bacillota</taxon>
        <taxon>Bacilli</taxon>
        <taxon>Lactobacillales</taxon>
        <taxon>Enterococcaceae</taxon>
        <taxon>Enterococcus</taxon>
    </lineage>
</organism>
<evidence type="ECO:0000256" key="1">
    <source>
        <dbReference type="SAM" id="Phobius"/>
    </source>
</evidence>
<dbReference type="EMBL" id="JARPYR010000037">
    <property type="protein sequence ID" value="MDT2597875.1"/>
    <property type="molecule type" value="Genomic_DNA"/>
</dbReference>
<dbReference type="Proteomes" id="UP001256547">
    <property type="component" value="Unassembled WGS sequence"/>
</dbReference>
<feature type="transmembrane region" description="Helical" evidence="1">
    <location>
        <begin position="12"/>
        <end position="36"/>
    </location>
</feature>
<gene>
    <name evidence="2" type="ORF">P7D39_12785</name>
</gene>
<feature type="transmembrane region" description="Helical" evidence="1">
    <location>
        <begin position="70"/>
        <end position="93"/>
    </location>
</feature>
<reference evidence="2 3" key="1">
    <citation type="submission" date="2023-03" db="EMBL/GenBank/DDBJ databases">
        <authorList>
            <person name="Shen W."/>
            <person name="Cai J."/>
        </authorList>
    </citation>
    <scope>NUCLEOTIDE SEQUENCE [LARGE SCALE GENOMIC DNA]</scope>
    <source>
        <strain evidence="2 3">P72-2</strain>
    </source>
</reference>
<keyword evidence="1" id="KW-0472">Membrane</keyword>
<accession>A0ABU3ESN1</accession>
<keyword evidence="1" id="KW-1133">Transmembrane helix</keyword>
<name>A0ABU3ESN1_9ENTE</name>
<sequence>MTLKQVKQLKIIQILVLASFFATTKNNFLVGLALLFTSSFIESLLPKQYTARIGEGDRPRSVFIDNSVKYSYWVESIIGFGLAILLAYIFWLLRDI</sequence>
<evidence type="ECO:0000313" key="2">
    <source>
        <dbReference type="EMBL" id="MDT2597875.1"/>
    </source>
</evidence>
<protein>
    <submittedName>
        <fullName evidence="2">Uncharacterized protein</fullName>
    </submittedName>
</protein>
<keyword evidence="3" id="KW-1185">Reference proteome</keyword>
<comment type="caution">
    <text evidence="2">The sequence shown here is derived from an EMBL/GenBank/DDBJ whole genome shotgun (WGS) entry which is preliminary data.</text>
</comment>